<evidence type="ECO:0000256" key="4">
    <source>
        <dbReference type="ARBA" id="ARBA00022723"/>
    </source>
</evidence>
<keyword evidence="9" id="KW-0472">Membrane</keyword>
<dbReference type="PANTHER" id="PTHR24305">
    <property type="entry name" value="CYTOCHROME P450"/>
    <property type="match status" value="1"/>
</dbReference>
<name>A0A6A6HS04_9PLEO</name>
<reference evidence="10" key="1">
    <citation type="journal article" date="2020" name="Stud. Mycol.">
        <title>101 Dothideomycetes genomes: a test case for predicting lifestyles and emergence of pathogens.</title>
        <authorList>
            <person name="Haridas S."/>
            <person name="Albert R."/>
            <person name="Binder M."/>
            <person name="Bloem J."/>
            <person name="Labutti K."/>
            <person name="Salamov A."/>
            <person name="Andreopoulos B."/>
            <person name="Baker S."/>
            <person name="Barry K."/>
            <person name="Bills G."/>
            <person name="Bluhm B."/>
            <person name="Cannon C."/>
            <person name="Castanera R."/>
            <person name="Culley D."/>
            <person name="Daum C."/>
            <person name="Ezra D."/>
            <person name="Gonzalez J."/>
            <person name="Henrissat B."/>
            <person name="Kuo A."/>
            <person name="Liang C."/>
            <person name="Lipzen A."/>
            <person name="Lutzoni F."/>
            <person name="Magnuson J."/>
            <person name="Mondo S."/>
            <person name="Nolan M."/>
            <person name="Ohm R."/>
            <person name="Pangilinan J."/>
            <person name="Park H.-J."/>
            <person name="Ramirez L."/>
            <person name="Alfaro M."/>
            <person name="Sun H."/>
            <person name="Tritt A."/>
            <person name="Yoshinaga Y."/>
            <person name="Zwiers L.-H."/>
            <person name="Turgeon B."/>
            <person name="Goodwin S."/>
            <person name="Spatafora J."/>
            <person name="Crous P."/>
            <person name="Grigoriev I."/>
        </authorList>
    </citation>
    <scope>NUCLEOTIDE SEQUENCE</scope>
    <source>
        <strain evidence="10">CBS 122368</strain>
    </source>
</reference>
<feature type="binding site" description="axial binding residue" evidence="8">
    <location>
        <position position="481"/>
    </location>
    <ligand>
        <name>heme</name>
        <dbReference type="ChEBI" id="CHEBI:30413"/>
    </ligand>
    <ligandPart>
        <name>Fe</name>
        <dbReference type="ChEBI" id="CHEBI:18248"/>
    </ligandPart>
</feature>
<evidence type="ECO:0000313" key="10">
    <source>
        <dbReference type="EMBL" id="KAF2240612.1"/>
    </source>
</evidence>
<organism evidence="10 11">
    <name type="scientific">Trematosphaeria pertusa</name>
    <dbReference type="NCBI Taxonomy" id="390896"/>
    <lineage>
        <taxon>Eukaryota</taxon>
        <taxon>Fungi</taxon>
        <taxon>Dikarya</taxon>
        <taxon>Ascomycota</taxon>
        <taxon>Pezizomycotina</taxon>
        <taxon>Dothideomycetes</taxon>
        <taxon>Pleosporomycetidae</taxon>
        <taxon>Pleosporales</taxon>
        <taxon>Massarineae</taxon>
        <taxon>Trematosphaeriaceae</taxon>
        <taxon>Trematosphaeria</taxon>
    </lineage>
</organism>
<dbReference type="Pfam" id="PF00067">
    <property type="entry name" value="p450"/>
    <property type="match status" value="1"/>
</dbReference>
<evidence type="ECO:0000256" key="9">
    <source>
        <dbReference type="SAM" id="Phobius"/>
    </source>
</evidence>
<dbReference type="InterPro" id="IPR001128">
    <property type="entry name" value="Cyt_P450"/>
</dbReference>
<evidence type="ECO:0000256" key="8">
    <source>
        <dbReference type="PIRSR" id="PIRSR602401-1"/>
    </source>
</evidence>
<keyword evidence="3 8" id="KW-0349">Heme</keyword>
<feature type="transmembrane region" description="Helical" evidence="9">
    <location>
        <begin position="20"/>
        <end position="37"/>
    </location>
</feature>
<dbReference type="GO" id="GO:0004497">
    <property type="term" value="F:monooxygenase activity"/>
    <property type="evidence" value="ECO:0007669"/>
    <property type="project" value="UniProtKB-KW"/>
</dbReference>
<dbReference type="OrthoDB" id="10029320at2759"/>
<dbReference type="PRINTS" id="PR00463">
    <property type="entry name" value="EP450I"/>
</dbReference>
<dbReference type="GO" id="GO:0016705">
    <property type="term" value="F:oxidoreductase activity, acting on paired donors, with incorporation or reduction of molecular oxygen"/>
    <property type="evidence" value="ECO:0007669"/>
    <property type="project" value="InterPro"/>
</dbReference>
<keyword evidence="6 8" id="KW-0408">Iron</keyword>
<evidence type="ECO:0000256" key="6">
    <source>
        <dbReference type="ARBA" id="ARBA00023004"/>
    </source>
</evidence>
<dbReference type="PRINTS" id="PR00385">
    <property type="entry name" value="P450"/>
</dbReference>
<comment type="cofactor">
    <cofactor evidence="1 8">
        <name>heme</name>
        <dbReference type="ChEBI" id="CHEBI:30413"/>
    </cofactor>
</comment>
<evidence type="ECO:0000256" key="5">
    <source>
        <dbReference type="ARBA" id="ARBA00023002"/>
    </source>
</evidence>
<evidence type="ECO:0000256" key="1">
    <source>
        <dbReference type="ARBA" id="ARBA00001971"/>
    </source>
</evidence>
<dbReference type="CDD" id="cd11051">
    <property type="entry name" value="CYP59-like"/>
    <property type="match status" value="1"/>
</dbReference>
<keyword evidence="9" id="KW-0812">Transmembrane</keyword>
<gene>
    <name evidence="10" type="ORF">BU26DRAFT_525843</name>
</gene>
<dbReference type="AlphaFoldDB" id="A0A6A6HS04"/>
<dbReference type="InterPro" id="IPR050121">
    <property type="entry name" value="Cytochrome_P450_monoxygenase"/>
</dbReference>
<dbReference type="EMBL" id="ML987216">
    <property type="protein sequence ID" value="KAF2240612.1"/>
    <property type="molecule type" value="Genomic_DNA"/>
</dbReference>
<evidence type="ECO:0000256" key="3">
    <source>
        <dbReference type="ARBA" id="ARBA00022617"/>
    </source>
</evidence>
<dbReference type="InterPro" id="IPR002401">
    <property type="entry name" value="Cyt_P450_E_grp-I"/>
</dbReference>
<proteinExistence type="predicted"/>
<evidence type="ECO:0000313" key="11">
    <source>
        <dbReference type="Proteomes" id="UP000800094"/>
    </source>
</evidence>
<dbReference type="PANTHER" id="PTHR24305:SF107">
    <property type="entry name" value="P450, PUTATIVE (EUROFUNG)-RELATED"/>
    <property type="match status" value="1"/>
</dbReference>
<dbReference type="Gene3D" id="1.10.630.10">
    <property type="entry name" value="Cytochrome P450"/>
    <property type="match status" value="1"/>
</dbReference>
<keyword evidence="4 8" id="KW-0479">Metal-binding</keyword>
<keyword evidence="9" id="KW-1133">Transmembrane helix</keyword>
<dbReference type="InterPro" id="IPR036396">
    <property type="entry name" value="Cyt_P450_sf"/>
</dbReference>
<evidence type="ECO:0000256" key="2">
    <source>
        <dbReference type="ARBA" id="ARBA00005179"/>
    </source>
</evidence>
<comment type="pathway">
    <text evidence="2">Secondary metabolite biosynthesis.</text>
</comment>
<keyword evidence="7 10" id="KW-0503">Monooxygenase</keyword>
<sequence>MASPTGPSSSSNLHLTTSTILAALVAILLSSFVTKAWRARQYMRRLQKQGLPMPPHNIFLGHLGLAASITSSLPSDAHGHYLADQIRQRFPDLGPTFYLDLWPFSDPMLIVTDPEVIGSFCAPDSLLPKHPGVKKFMYPITGGYDLNCLDGETWRFWRKLFNPGFSAGHVLSLVPVMVEEVEVFRGELRRRAEAGRMFGFEDLALGLAVDVIGRVALDAKLNTQREPNPWISALLAQRKWAAFGLEMGLSTLLNPMRYFHMWNNRRIMDKYINRELDERYNTTHGDTAKSKTIIDLALSGYKSEKSSTSADKGQLNPEFRKYALSQMKVFIFAGHDTTSTTICYAWLLLSRNPQAMAKLRAEHDAVLGPDKTKAAEALTSNPALLNRLPYTLAVIKETLRVFPVVSSPRGGQPDYTLTDAAGHRFPTAHCLVWAVHHGLHHNPLWWPRVSEFLPERFLGDDDALRPLKNAWRPFEFGPRACIGTELALTELKIVLALTARDFELQEAYEEWDRVNRPSGVKRVDGERAYQIQLGSAHPVDGFPVRIRAR</sequence>
<dbReference type="RefSeq" id="XP_033675616.1">
    <property type="nucleotide sequence ID" value="XM_033830602.1"/>
</dbReference>
<dbReference type="GO" id="GO:0020037">
    <property type="term" value="F:heme binding"/>
    <property type="evidence" value="ECO:0007669"/>
    <property type="project" value="InterPro"/>
</dbReference>
<dbReference type="GeneID" id="54583932"/>
<dbReference type="GO" id="GO:0005506">
    <property type="term" value="F:iron ion binding"/>
    <property type="evidence" value="ECO:0007669"/>
    <property type="project" value="InterPro"/>
</dbReference>
<evidence type="ECO:0000256" key="7">
    <source>
        <dbReference type="ARBA" id="ARBA00023033"/>
    </source>
</evidence>
<accession>A0A6A6HS04</accession>
<keyword evidence="5" id="KW-0560">Oxidoreductase</keyword>
<protein>
    <submittedName>
        <fullName evidence="10">Cytochrome P450 monooxygenase-like protein</fullName>
    </submittedName>
</protein>
<keyword evidence="11" id="KW-1185">Reference proteome</keyword>
<dbReference type="SUPFAM" id="SSF48264">
    <property type="entry name" value="Cytochrome P450"/>
    <property type="match status" value="1"/>
</dbReference>
<dbReference type="Proteomes" id="UP000800094">
    <property type="component" value="Unassembled WGS sequence"/>
</dbReference>